<dbReference type="InterPro" id="IPR013148">
    <property type="entry name" value="Glyco_hydro_32_N"/>
</dbReference>
<dbReference type="Pfam" id="PF00251">
    <property type="entry name" value="Glyco_hydro_32N"/>
    <property type="match status" value="1"/>
</dbReference>
<evidence type="ECO:0000256" key="2">
    <source>
        <dbReference type="ARBA" id="ARBA00012758"/>
    </source>
</evidence>
<keyword evidence="3 5" id="KW-0378">Hydrolase</keyword>
<evidence type="ECO:0000256" key="3">
    <source>
        <dbReference type="ARBA" id="ARBA00022801"/>
    </source>
</evidence>
<gene>
    <name evidence="8" type="primary">scrB</name>
    <name evidence="8" type="ORF">SCORR_v1c05440</name>
</gene>
<dbReference type="PANTHER" id="PTHR43101:SF1">
    <property type="entry name" value="BETA-FRUCTOSIDASE"/>
    <property type="match status" value="1"/>
</dbReference>
<name>A0A222EPB0_9MOLU</name>
<keyword evidence="9" id="KW-1185">Reference proteome</keyword>
<dbReference type="GO" id="GO:0005975">
    <property type="term" value="P:carbohydrate metabolic process"/>
    <property type="evidence" value="ECO:0007669"/>
    <property type="project" value="InterPro"/>
</dbReference>
<dbReference type="SUPFAM" id="SSF75005">
    <property type="entry name" value="Arabinanase/levansucrase/invertase"/>
    <property type="match status" value="1"/>
</dbReference>
<dbReference type="Pfam" id="PF08244">
    <property type="entry name" value="Glyco_hydro_32C"/>
    <property type="match status" value="1"/>
</dbReference>
<dbReference type="CDD" id="cd18623">
    <property type="entry name" value="GH32_ScrB-like"/>
    <property type="match status" value="1"/>
</dbReference>
<dbReference type="InterPro" id="IPR013320">
    <property type="entry name" value="ConA-like_dom_sf"/>
</dbReference>
<reference evidence="8 9" key="1">
    <citation type="submission" date="2017-07" db="EMBL/GenBank/DDBJ databases">
        <title>Complete genome sequence of Spiroplasma corruscae EC-1 (DSM 19793).</title>
        <authorList>
            <person name="Tsai Y.-M."/>
            <person name="Lo W.-S."/>
            <person name="Kuo C.-H."/>
        </authorList>
    </citation>
    <scope>NUCLEOTIDE SEQUENCE [LARGE SCALE GENOMIC DNA]</scope>
    <source>
        <strain evidence="8 9">EC-1</strain>
    </source>
</reference>
<evidence type="ECO:0000259" key="6">
    <source>
        <dbReference type="Pfam" id="PF00251"/>
    </source>
</evidence>
<accession>A0A222EPB0</accession>
<dbReference type="EC" id="3.2.1.26" evidence="2"/>
<evidence type="ECO:0000256" key="5">
    <source>
        <dbReference type="RuleBase" id="RU362110"/>
    </source>
</evidence>
<evidence type="ECO:0000259" key="7">
    <source>
        <dbReference type="Pfam" id="PF08244"/>
    </source>
</evidence>
<comment type="similarity">
    <text evidence="1 5">Belongs to the glycosyl hydrolase 32 family.</text>
</comment>
<dbReference type="OrthoDB" id="9759709at2"/>
<evidence type="ECO:0000256" key="1">
    <source>
        <dbReference type="ARBA" id="ARBA00009902"/>
    </source>
</evidence>
<evidence type="ECO:0000313" key="9">
    <source>
        <dbReference type="Proteomes" id="UP000203229"/>
    </source>
</evidence>
<evidence type="ECO:0000313" key="8">
    <source>
        <dbReference type="EMBL" id="ASP28316.1"/>
    </source>
</evidence>
<protein>
    <recommendedName>
        <fullName evidence="2">beta-fructofuranosidase</fullName>
        <ecNumber evidence="2">3.2.1.26</ecNumber>
    </recommendedName>
</protein>
<keyword evidence="4 5" id="KW-0326">Glycosidase</keyword>
<dbReference type="SUPFAM" id="SSF49899">
    <property type="entry name" value="Concanavalin A-like lectins/glucanases"/>
    <property type="match status" value="1"/>
</dbReference>
<feature type="domain" description="Glycosyl hydrolase family 32 N-terminal" evidence="6">
    <location>
        <begin position="38"/>
        <end position="342"/>
    </location>
</feature>
<dbReference type="KEGG" id="scou:SCORR_v1c05440"/>
<dbReference type="RefSeq" id="WP_094048928.1">
    <property type="nucleotide sequence ID" value="NZ_CP022535.1"/>
</dbReference>
<dbReference type="Gene3D" id="2.60.120.560">
    <property type="entry name" value="Exo-inulinase, domain 1"/>
    <property type="match status" value="1"/>
</dbReference>
<dbReference type="SMART" id="SM00640">
    <property type="entry name" value="Glyco_32"/>
    <property type="match status" value="1"/>
</dbReference>
<proteinExistence type="inferred from homology"/>
<dbReference type="PANTHER" id="PTHR43101">
    <property type="entry name" value="BETA-FRUCTOSIDASE"/>
    <property type="match status" value="1"/>
</dbReference>
<sequence length="482" mass="57531">MKRIKEIEWKKWDEIDKKYYDIANKLVESDKFYRPLYHIAPPNGLMNDPNGLLYKDGIHHIHYQWTPIEPYHGFKHWRYVTTHDFINYKDHGVSITPDFEKEAFGSFSGSAYYFDDKIKIYYTGNMEDGNGNMTEEVQLVADFENNKIINKRIAVPWDGDKFTPHVRDPKIFELDNKMYMIFGVRTKDDKGGLAFYEMLDFDKFKYKTVLKPSIKNNTYGYMWECPNLDKVDNKYLFFMSAEGYYDKNNKYELNNSRSVVYSVLDKVDVNSTNLNERFPMKTVDYGHDFYAPQTYWMDNKLLWFGWLGVCDVQYPTDEYSWHSMLTIPRELNLEGDDLLQKPFSEFTNNLLHNKKIQHTNYVKIHKSKHLKFTLDGNLEFKILNDKNEYILVKFTNDEIILDRSKQSGEVEWEFETPRYALRKIKNRSQTVEVFIDSSSIELFADDYKTVFTSRFFVKDFNRIEFNNEIDLELSDIKSINIK</sequence>
<dbReference type="EMBL" id="CP022535">
    <property type="protein sequence ID" value="ASP28316.1"/>
    <property type="molecule type" value="Genomic_DNA"/>
</dbReference>
<organism evidence="8 9">
    <name type="scientific">Spiroplasma corruscae</name>
    <dbReference type="NCBI Taxonomy" id="216934"/>
    <lineage>
        <taxon>Bacteria</taxon>
        <taxon>Bacillati</taxon>
        <taxon>Mycoplasmatota</taxon>
        <taxon>Mollicutes</taxon>
        <taxon>Entomoplasmatales</taxon>
        <taxon>Spiroplasmataceae</taxon>
        <taxon>Spiroplasma</taxon>
    </lineage>
</organism>
<dbReference type="PROSITE" id="PS00609">
    <property type="entry name" value="GLYCOSYL_HYDROL_F32"/>
    <property type="match status" value="1"/>
</dbReference>
<feature type="domain" description="Glycosyl hydrolase family 32 C-terminal" evidence="7">
    <location>
        <begin position="372"/>
        <end position="472"/>
    </location>
</feature>
<dbReference type="InterPro" id="IPR001362">
    <property type="entry name" value="Glyco_hydro_32"/>
</dbReference>
<dbReference type="GO" id="GO:0004564">
    <property type="term" value="F:beta-fructofuranosidase activity"/>
    <property type="evidence" value="ECO:0007669"/>
    <property type="project" value="UniProtKB-EC"/>
</dbReference>
<dbReference type="InterPro" id="IPR023296">
    <property type="entry name" value="Glyco_hydro_beta-prop_sf"/>
</dbReference>
<evidence type="ECO:0000256" key="4">
    <source>
        <dbReference type="ARBA" id="ARBA00023295"/>
    </source>
</evidence>
<dbReference type="AlphaFoldDB" id="A0A222EPB0"/>
<dbReference type="InterPro" id="IPR013189">
    <property type="entry name" value="Glyco_hydro_32_C"/>
</dbReference>
<dbReference type="InterPro" id="IPR018053">
    <property type="entry name" value="Glyco_hydro_32_AS"/>
</dbReference>
<dbReference type="InterPro" id="IPR051214">
    <property type="entry name" value="GH32_Enzymes"/>
</dbReference>
<dbReference type="Proteomes" id="UP000203229">
    <property type="component" value="Chromosome"/>
</dbReference>
<dbReference type="Gene3D" id="2.115.10.20">
    <property type="entry name" value="Glycosyl hydrolase domain, family 43"/>
    <property type="match status" value="1"/>
</dbReference>